<name>A0A9D4FE41_DREPO</name>
<keyword evidence="2" id="KW-0472">Membrane</keyword>
<evidence type="ECO:0000256" key="2">
    <source>
        <dbReference type="SAM" id="Phobius"/>
    </source>
</evidence>
<dbReference type="EMBL" id="JAIWYP010000007">
    <property type="protein sequence ID" value="KAH3794132.1"/>
    <property type="molecule type" value="Genomic_DNA"/>
</dbReference>
<feature type="non-terminal residue" evidence="3">
    <location>
        <position position="115"/>
    </location>
</feature>
<feature type="compositionally biased region" description="Low complexity" evidence="1">
    <location>
        <begin position="99"/>
        <end position="115"/>
    </location>
</feature>
<organism evidence="3 4">
    <name type="scientific">Dreissena polymorpha</name>
    <name type="common">Zebra mussel</name>
    <name type="synonym">Mytilus polymorpha</name>
    <dbReference type="NCBI Taxonomy" id="45954"/>
    <lineage>
        <taxon>Eukaryota</taxon>
        <taxon>Metazoa</taxon>
        <taxon>Spiralia</taxon>
        <taxon>Lophotrochozoa</taxon>
        <taxon>Mollusca</taxon>
        <taxon>Bivalvia</taxon>
        <taxon>Autobranchia</taxon>
        <taxon>Heteroconchia</taxon>
        <taxon>Euheterodonta</taxon>
        <taxon>Imparidentia</taxon>
        <taxon>Neoheterodontei</taxon>
        <taxon>Myida</taxon>
        <taxon>Dreissenoidea</taxon>
        <taxon>Dreissenidae</taxon>
        <taxon>Dreissena</taxon>
    </lineage>
</organism>
<protein>
    <submittedName>
        <fullName evidence="3">Uncharacterized protein</fullName>
    </submittedName>
</protein>
<sequence length="115" mass="12767">RRVWWGVCIGSAIISMLCCCCCFCRGIVTYIKSRNCQAVHHISKMCGFVDDAGPINLSLMKNGKKKGSYVISILDESKEAQGWSSEEEVFNVSEARNRTSTPKSTPVKTKTTILQ</sequence>
<comment type="caution">
    <text evidence="3">The sequence shown here is derived from an EMBL/GenBank/DDBJ whole genome shotgun (WGS) entry which is preliminary data.</text>
</comment>
<dbReference type="Proteomes" id="UP000828390">
    <property type="component" value="Unassembled WGS sequence"/>
</dbReference>
<reference evidence="3" key="1">
    <citation type="journal article" date="2019" name="bioRxiv">
        <title>The Genome of the Zebra Mussel, Dreissena polymorpha: A Resource for Invasive Species Research.</title>
        <authorList>
            <person name="McCartney M.A."/>
            <person name="Auch B."/>
            <person name="Kono T."/>
            <person name="Mallez S."/>
            <person name="Zhang Y."/>
            <person name="Obille A."/>
            <person name="Becker A."/>
            <person name="Abrahante J.E."/>
            <person name="Garbe J."/>
            <person name="Badalamenti J.P."/>
            <person name="Herman A."/>
            <person name="Mangelson H."/>
            <person name="Liachko I."/>
            <person name="Sullivan S."/>
            <person name="Sone E.D."/>
            <person name="Koren S."/>
            <person name="Silverstein K.A.T."/>
            <person name="Beckman K.B."/>
            <person name="Gohl D.M."/>
        </authorList>
    </citation>
    <scope>NUCLEOTIDE SEQUENCE</scope>
    <source>
        <strain evidence="3">Duluth1</strain>
        <tissue evidence="3">Whole animal</tissue>
    </source>
</reference>
<evidence type="ECO:0000313" key="3">
    <source>
        <dbReference type="EMBL" id="KAH3794132.1"/>
    </source>
</evidence>
<evidence type="ECO:0000256" key="1">
    <source>
        <dbReference type="SAM" id="MobiDB-lite"/>
    </source>
</evidence>
<gene>
    <name evidence="3" type="ORF">DPMN_147663</name>
</gene>
<feature type="transmembrane region" description="Helical" evidence="2">
    <location>
        <begin position="7"/>
        <end position="28"/>
    </location>
</feature>
<accession>A0A9D4FE41</accession>
<evidence type="ECO:0000313" key="4">
    <source>
        <dbReference type="Proteomes" id="UP000828390"/>
    </source>
</evidence>
<reference evidence="3" key="2">
    <citation type="submission" date="2020-11" db="EMBL/GenBank/DDBJ databases">
        <authorList>
            <person name="McCartney M.A."/>
            <person name="Auch B."/>
            <person name="Kono T."/>
            <person name="Mallez S."/>
            <person name="Becker A."/>
            <person name="Gohl D.M."/>
            <person name="Silverstein K.A.T."/>
            <person name="Koren S."/>
            <person name="Bechman K.B."/>
            <person name="Herman A."/>
            <person name="Abrahante J.E."/>
            <person name="Garbe J."/>
        </authorList>
    </citation>
    <scope>NUCLEOTIDE SEQUENCE</scope>
    <source>
        <strain evidence="3">Duluth1</strain>
        <tissue evidence="3">Whole animal</tissue>
    </source>
</reference>
<proteinExistence type="predicted"/>
<feature type="region of interest" description="Disordered" evidence="1">
    <location>
        <begin position="94"/>
        <end position="115"/>
    </location>
</feature>
<keyword evidence="2" id="KW-0812">Transmembrane</keyword>
<dbReference type="AlphaFoldDB" id="A0A9D4FE41"/>
<keyword evidence="2" id="KW-1133">Transmembrane helix</keyword>
<keyword evidence="4" id="KW-1185">Reference proteome</keyword>